<dbReference type="SUPFAM" id="SSF46689">
    <property type="entry name" value="Homeodomain-like"/>
    <property type="match status" value="1"/>
</dbReference>
<evidence type="ECO:0000313" key="1">
    <source>
        <dbReference type="EMBL" id="RKN51949.1"/>
    </source>
</evidence>
<organism evidence="1 2">
    <name type="scientific">Streptomyces klenkii</name>
    <dbReference type="NCBI Taxonomy" id="1420899"/>
    <lineage>
        <taxon>Bacteria</taxon>
        <taxon>Bacillati</taxon>
        <taxon>Actinomycetota</taxon>
        <taxon>Actinomycetes</taxon>
        <taxon>Kitasatosporales</taxon>
        <taxon>Streptomycetaceae</taxon>
        <taxon>Streptomyces</taxon>
    </lineage>
</organism>
<accession>A0A3A9ZUQ2</accession>
<dbReference type="Proteomes" id="UP000270343">
    <property type="component" value="Unassembled WGS sequence"/>
</dbReference>
<dbReference type="RefSeq" id="WP_199739548.1">
    <property type="nucleotide sequence ID" value="NZ_RBAM01000170.1"/>
</dbReference>
<feature type="non-terminal residue" evidence="1">
    <location>
        <position position="143"/>
    </location>
</feature>
<proteinExistence type="predicted"/>
<protein>
    <submittedName>
        <fullName evidence="1">Integrase</fullName>
    </submittedName>
</protein>
<dbReference type="InterPro" id="IPR009057">
    <property type="entry name" value="Homeodomain-like_sf"/>
</dbReference>
<evidence type="ECO:0000313" key="2">
    <source>
        <dbReference type="Proteomes" id="UP000270343"/>
    </source>
</evidence>
<sequence length="143" mass="15837">MGLSAGPVPPRGPPEVKAGLLQLIGHAAERGWSVRRAGEVLGLDHMRVLRWQQRAAAGQLADARPGPAEALHALLAWEKEAIVKLAEEWGETDRSHRKLAHRGSRLYWVHASESTVLRVLAEAGLHLPGPPRRERREKKPFPE</sequence>
<gene>
    <name evidence="1" type="ORF">D7231_35530</name>
</gene>
<name>A0A3A9ZUQ2_9ACTN</name>
<keyword evidence="2" id="KW-1185">Reference proteome</keyword>
<reference evidence="1 2" key="1">
    <citation type="journal article" date="2015" name="Antonie Van Leeuwenhoek">
        <title>Streptomyces klenkii sp. nov., isolated from deep marine sediment.</title>
        <authorList>
            <person name="Veyisoglu A."/>
            <person name="Sahin N."/>
        </authorList>
    </citation>
    <scope>NUCLEOTIDE SEQUENCE [LARGE SCALE GENOMIC DNA]</scope>
    <source>
        <strain evidence="1 2">KCTC 29202</strain>
    </source>
</reference>
<dbReference type="AlphaFoldDB" id="A0A3A9ZUQ2"/>
<comment type="caution">
    <text evidence="1">The sequence shown here is derived from an EMBL/GenBank/DDBJ whole genome shotgun (WGS) entry which is preliminary data.</text>
</comment>
<dbReference type="EMBL" id="RBAM01000170">
    <property type="protein sequence ID" value="RKN51949.1"/>
    <property type="molecule type" value="Genomic_DNA"/>
</dbReference>